<name>A0ABQ8JKC6_DERPT</name>
<reference evidence="1 2" key="1">
    <citation type="journal article" date="2018" name="J. Allergy Clin. Immunol.">
        <title>High-quality assembly of Dermatophagoides pteronyssinus genome and transcriptome reveals a wide range of novel allergens.</title>
        <authorList>
            <person name="Liu X.Y."/>
            <person name="Yang K.Y."/>
            <person name="Wang M.Q."/>
            <person name="Kwok J.S."/>
            <person name="Zeng X."/>
            <person name="Yang Z."/>
            <person name="Xiao X.J."/>
            <person name="Lau C.P."/>
            <person name="Li Y."/>
            <person name="Huang Z.M."/>
            <person name="Ba J.G."/>
            <person name="Yim A.K."/>
            <person name="Ouyang C.Y."/>
            <person name="Ngai S.M."/>
            <person name="Chan T.F."/>
            <person name="Leung E.L."/>
            <person name="Liu L."/>
            <person name="Liu Z.G."/>
            <person name="Tsui S.K."/>
        </authorList>
    </citation>
    <scope>NUCLEOTIDE SEQUENCE [LARGE SCALE GENOMIC DNA]</scope>
    <source>
        <strain evidence="1">Derp</strain>
    </source>
</reference>
<keyword evidence="2" id="KW-1185">Reference proteome</keyword>
<dbReference type="EMBL" id="NJHN03000034">
    <property type="protein sequence ID" value="KAH9423065.1"/>
    <property type="molecule type" value="Genomic_DNA"/>
</dbReference>
<organism evidence="1 2">
    <name type="scientific">Dermatophagoides pteronyssinus</name>
    <name type="common">European house dust mite</name>
    <dbReference type="NCBI Taxonomy" id="6956"/>
    <lineage>
        <taxon>Eukaryota</taxon>
        <taxon>Metazoa</taxon>
        <taxon>Ecdysozoa</taxon>
        <taxon>Arthropoda</taxon>
        <taxon>Chelicerata</taxon>
        <taxon>Arachnida</taxon>
        <taxon>Acari</taxon>
        <taxon>Acariformes</taxon>
        <taxon>Sarcoptiformes</taxon>
        <taxon>Astigmata</taxon>
        <taxon>Psoroptidia</taxon>
        <taxon>Analgoidea</taxon>
        <taxon>Pyroglyphidae</taxon>
        <taxon>Dermatophagoidinae</taxon>
        <taxon>Dermatophagoides</taxon>
    </lineage>
</organism>
<gene>
    <name evidence="1" type="ORF">DERP_007657</name>
</gene>
<evidence type="ECO:0000313" key="1">
    <source>
        <dbReference type="EMBL" id="KAH9423065.1"/>
    </source>
</evidence>
<comment type="caution">
    <text evidence="1">The sequence shown here is derived from an EMBL/GenBank/DDBJ whole genome shotgun (WGS) entry which is preliminary data.</text>
</comment>
<evidence type="ECO:0000313" key="2">
    <source>
        <dbReference type="Proteomes" id="UP000887458"/>
    </source>
</evidence>
<sequence length="73" mass="8277">MGDKENMKITANALHYNQSANMGKMGHNQHHIVYPGLNYVELCGSMPWMDFEIGRGAKEQIVYRHLNVEGSTI</sequence>
<proteinExistence type="predicted"/>
<accession>A0ABQ8JKC6</accession>
<dbReference type="Proteomes" id="UP000887458">
    <property type="component" value="Unassembled WGS sequence"/>
</dbReference>
<protein>
    <submittedName>
        <fullName evidence="1">Uncharacterized protein</fullName>
    </submittedName>
</protein>
<reference evidence="1 2" key="2">
    <citation type="journal article" date="2022" name="Mol. Biol. Evol.">
        <title>Comparative Genomics Reveals Insights into the Divergent Evolution of Astigmatic Mites and Household Pest Adaptations.</title>
        <authorList>
            <person name="Xiong Q."/>
            <person name="Wan A.T."/>
            <person name="Liu X."/>
            <person name="Fung C.S."/>
            <person name="Xiao X."/>
            <person name="Malainual N."/>
            <person name="Hou J."/>
            <person name="Wang L."/>
            <person name="Wang M."/>
            <person name="Yang K.Y."/>
            <person name="Cui Y."/>
            <person name="Leung E.L."/>
            <person name="Nong W."/>
            <person name="Shin S.K."/>
            <person name="Au S.W."/>
            <person name="Jeong K.Y."/>
            <person name="Chew F.T."/>
            <person name="Hui J.H."/>
            <person name="Leung T.F."/>
            <person name="Tungtrongchitr A."/>
            <person name="Zhong N."/>
            <person name="Liu Z."/>
            <person name="Tsui S.K."/>
        </authorList>
    </citation>
    <scope>NUCLEOTIDE SEQUENCE [LARGE SCALE GENOMIC DNA]</scope>
    <source>
        <strain evidence="1">Derp</strain>
    </source>
</reference>